<keyword evidence="3 7" id="KW-0375">Hydrogen ion transport</keyword>
<keyword evidence="2 7" id="KW-0813">Transport</keyword>
<comment type="function">
    <text evidence="7">F(1)F(0) ATP synthase produces ATP from ADP in the presence of a proton or sodium gradient. F-type ATPases consist of two structural domains, F(1) containing the extramembraneous catalytic core and F(0) containing the membrane proton channel, linked together by a central stalk and a peripheral stalk. During catalysis, ATP synthesis in the catalytic domain of F(1) is coupled via a rotary mechanism of the central stalk subunits to proton translocation.</text>
</comment>
<organism evidence="8 9">
    <name type="scientific">Candidatus Defluviibacterium haderslevense</name>
    <dbReference type="NCBI Taxonomy" id="2981993"/>
    <lineage>
        <taxon>Bacteria</taxon>
        <taxon>Pseudomonadati</taxon>
        <taxon>Bacteroidota</taxon>
        <taxon>Saprospiria</taxon>
        <taxon>Saprospirales</taxon>
        <taxon>Saprospiraceae</taxon>
        <taxon>Candidatus Defluviibacterium</taxon>
    </lineage>
</organism>
<dbReference type="Pfam" id="PF00213">
    <property type="entry name" value="OSCP"/>
    <property type="match status" value="1"/>
</dbReference>
<sequence>MSSHKISGRYAKSILDLAQDNNQLEAVYQDMLTFANVSENRDFALMLKSPVIKADTKIQIVRSLLSGKINALTQSFVELLINKGRESILAEICVAFIEQYKVKNKVRTAILTSATQMDQTQLSAIQDQFKSWLSAGETMEVTQKIKPELVGGFIFEMGDQQYDSSAKRQVDLMKKNLYDKSYINLVVKS</sequence>
<comment type="subcellular location">
    <subcellularLocation>
        <location evidence="7">Cell membrane</location>
        <topology evidence="7">Peripheral membrane protein</topology>
    </subcellularLocation>
    <subcellularLocation>
        <location evidence="1">Membrane</location>
    </subcellularLocation>
</comment>
<reference evidence="8 9" key="1">
    <citation type="submission" date="2020-10" db="EMBL/GenBank/DDBJ databases">
        <title>Connecting structure to function with the recovery of over 1000 high-quality activated sludge metagenome-assembled genomes encoding full-length rRNA genes using long-read sequencing.</title>
        <authorList>
            <person name="Singleton C.M."/>
            <person name="Petriglieri F."/>
            <person name="Kristensen J.M."/>
            <person name="Kirkegaard R.H."/>
            <person name="Michaelsen T.Y."/>
            <person name="Andersen M.H."/>
            <person name="Karst S.M."/>
            <person name="Dueholm M.S."/>
            <person name="Nielsen P.H."/>
            <person name="Albertsen M."/>
        </authorList>
    </citation>
    <scope>NUCLEOTIDE SEQUENCE [LARGE SCALE GENOMIC DNA]</scope>
    <source>
        <strain evidence="8">Ribe_18-Q3-R11-54_BAT3C.373</strain>
    </source>
</reference>
<comment type="function">
    <text evidence="7">This protein is part of the stalk that links CF(0) to CF(1). It either transmits conformational changes from CF(0) to CF(1) or is implicated in proton conduction.</text>
</comment>
<dbReference type="InterPro" id="IPR026015">
    <property type="entry name" value="ATP_synth_OSCP/delta_N_sf"/>
</dbReference>
<evidence type="ECO:0000313" key="8">
    <source>
        <dbReference type="EMBL" id="MBK9716265.1"/>
    </source>
</evidence>
<keyword evidence="7" id="KW-1003">Cell membrane</keyword>
<evidence type="ECO:0000256" key="1">
    <source>
        <dbReference type="ARBA" id="ARBA00004370"/>
    </source>
</evidence>
<dbReference type="InterPro" id="IPR000711">
    <property type="entry name" value="ATPase_OSCP/dsu"/>
</dbReference>
<dbReference type="SUPFAM" id="SSF47928">
    <property type="entry name" value="N-terminal domain of the delta subunit of the F1F0-ATP synthase"/>
    <property type="match status" value="1"/>
</dbReference>
<dbReference type="NCBIfam" id="TIGR01145">
    <property type="entry name" value="ATP_synt_delta"/>
    <property type="match status" value="1"/>
</dbReference>
<evidence type="ECO:0000256" key="4">
    <source>
        <dbReference type="ARBA" id="ARBA00023065"/>
    </source>
</evidence>
<gene>
    <name evidence="7 8" type="primary">atpH</name>
    <name evidence="8" type="ORF">IPO85_01835</name>
</gene>
<comment type="caution">
    <text evidence="8">The sequence shown here is derived from an EMBL/GenBank/DDBJ whole genome shotgun (WGS) entry which is preliminary data.</text>
</comment>
<dbReference type="HAMAP" id="MF_01416">
    <property type="entry name" value="ATP_synth_delta_bact"/>
    <property type="match status" value="1"/>
</dbReference>
<evidence type="ECO:0000256" key="5">
    <source>
        <dbReference type="ARBA" id="ARBA00023136"/>
    </source>
</evidence>
<accession>A0A9D7S5K2</accession>
<keyword evidence="6 7" id="KW-0066">ATP synthesis</keyword>
<keyword evidence="5 7" id="KW-0472">Membrane</keyword>
<dbReference type="Proteomes" id="UP000808349">
    <property type="component" value="Unassembled WGS sequence"/>
</dbReference>
<protein>
    <recommendedName>
        <fullName evidence="7">ATP synthase subunit delta</fullName>
    </recommendedName>
    <alternativeName>
        <fullName evidence="7">ATP synthase F(1) sector subunit delta</fullName>
    </alternativeName>
    <alternativeName>
        <fullName evidence="7">F-type ATPase subunit delta</fullName>
        <shortName evidence="7">F-ATPase subunit delta</shortName>
    </alternativeName>
</protein>
<dbReference type="AlphaFoldDB" id="A0A9D7S5K2"/>
<dbReference type="PANTHER" id="PTHR11910">
    <property type="entry name" value="ATP SYNTHASE DELTA CHAIN"/>
    <property type="match status" value="1"/>
</dbReference>
<evidence type="ECO:0000313" key="9">
    <source>
        <dbReference type="Proteomes" id="UP000808349"/>
    </source>
</evidence>
<dbReference type="PRINTS" id="PR00125">
    <property type="entry name" value="ATPASEDELTA"/>
</dbReference>
<keyword evidence="4 7" id="KW-0406">Ion transport</keyword>
<keyword evidence="7" id="KW-0139">CF(1)</keyword>
<evidence type="ECO:0000256" key="2">
    <source>
        <dbReference type="ARBA" id="ARBA00022448"/>
    </source>
</evidence>
<evidence type="ECO:0000256" key="7">
    <source>
        <dbReference type="HAMAP-Rule" id="MF_01416"/>
    </source>
</evidence>
<name>A0A9D7S5K2_9BACT</name>
<dbReference type="EMBL" id="JADKFW010000004">
    <property type="protein sequence ID" value="MBK9716265.1"/>
    <property type="molecule type" value="Genomic_DNA"/>
</dbReference>
<evidence type="ECO:0000256" key="3">
    <source>
        <dbReference type="ARBA" id="ARBA00022781"/>
    </source>
</evidence>
<evidence type="ECO:0000256" key="6">
    <source>
        <dbReference type="ARBA" id="ARBA00023310"/>
    </source>
</evidence>
<dbReference type="GO" id="GO:0046933">
    <property type="term" value="F:proton-transporting ATP synthase activity, rotational mechanism"/>
    <property type="evidence" value="ECO:0007669"/>
    <property type="project" value="UniProtKB-UniRule"/>
</dbReference>
<dbReference type="GO" id="GO:0045259">
    <property type="term" value="C:proton-transporting ATP synthase complex"/>
    <property type="evidence" value="ECO:0007669"/>
    <property type="project" value="UniProtKB-KW"/>
</dbReference>
<proteinExistence type="inferred from homology"/>
<comment type="similarity">
    <text evidence="7">Belongs to the ATPase delta chain family.</text>
</comment>
<dbReference type="GO" id="GO:0005886">
    <property type="term" value="C:plasma membrane"/>
    <property type="evidence" value="ECO:0007669"/>
    <property type="project" value="UniProtKB-SubCell"/>
</dbReference>
<dbReference type="Gene3D" id="1.10.520.20">
    <property type="entry name" value="N-terminal domain of the delta subunit of the F1F0-ATP synthase"/>
    <property type="match status" value="1"/>
</dbReference>